<protein>
    <submittedName>
        <fullName evidence="2">DUF3343 domain-containing protein</fullName>
    </submittedName>
</protein>
<evidence type="ECO:0000313" key="3">
    <source>
        <dbReference type="Proteomes" id="UP000537131"/>
    </source>
</evidence>
<proteinExistence type="predicted"/>
<dbReference type="AlphaFoldDB" id="A0A7Y0ECX9"/>
<reference evidence="2 3" key="1">
    <citation type="submission" date="2020-04" db="EMBL/GenBank/DDBJ databases">
        <authorList>
            <person name="Doyle D.A."/>
        </authorList>
    </citation>
    <scope>NUCLEOTIDE SEQUENCE [LARGE SCALE GENOMIC DNA]</scope>
    <source>
        <strain evidence="2 3">P21</strain>
    </source>
</reference>
<sequence length="88" mass="10236">MKKNNNEYLMVFTCYSKAVFVYKKLIEKGYKVNLVSTPCKISSGCSHSIRFKEEDFSIVKSETEKNNIVPKAIYKIVLQNNKESYELL</sequence>
<evidence type="ECO:0000313" key="2">
    <source>
        <dbReference type="EMBL" id="NMM61108.1"/>
    </source>
</evidence>
<gene>
    <name evidence="2" type="ORF">HBE96_00005</name>
</gene>
<keyword evidence="3" id="KW-1185">Reference proteome</keyword>
<dbReference type="InterPro" id="IPR021778">
    <property type="entry name" value="Se/S_carrier-like"/>
</dbReference>
<comment type="caution">
    <text evidence="2">The sequence shown here is derived from an EMBL/GenBank/DDBJ whole genome shotgun (WGS) entry which is preliminary data.</text>
</comment>
<feature type="domain" description="Putative Se/S carrier protein-like" evidence="1">
    <location>
        <begin position="7"/>
        <end position="75"/>
    </location>
</feature>
<evidence type="ECO:0000259" key="1">
    <source>
        <dbReference type="Pfam" id="PF11823"/>
    </source>
</evidence>
<name>A0A7Y0ECX9_9CLOT</name>
<accession>A0A7Y0ECX9</accession>
<dbReference type="Proteomes" id="UP000537131">
    <property type="component" value="Unassembled WGS sequence"/>
</dbReference>
<dbReference type="Pfam" id="PF11823">
    <property type="entry name" value="Se_S_carrier"/>
    <property type="match status" value="1"/>
</dbReference>
<dbReference type="RefSeq" id="WP_169295724.1">
    <property type="nucleotide sequence ID" value="NZ_JABBNI010000001.1"/>
</dbReference>
<dbReference type="EMBL" id="JABBNI010000001">
    <property type="protein sequence ID" value="NMM61108.1"/>
    <property type="molecule type" value="Genomic_DNA"/>
</dbReference>
<reference evidence="2 3" key="2">
    <citation type="submission" date="2020-06" db="EMBL/GenBank/DDBJ databases">
        <title>Complete Genome Sequence of Clostridium muelleri sp. nov. P21T, an Acid-Alcohol Producing Acetogen Isolated from Old Hay.</title>
        <authorList>
            <person name="Duncan K.E."/>
            <person name="Tanner R.S."/>
        </authorList>
    </citation>
    <scope>NUCLEOTIDE SEQUENCE [LARGE SCALE GENOMIC DNA]</scope>
    <source>
        <strain evidence="2 3">P21</strain>
    </source>
</reference>
<organism evidence="2 3">
    <name type="scientific">Clostridium muellerianum</name>
    <dbReference type="NCBI Taxonomy" id="2716538"/>
    <lineage>
        <taxon>Bacteria</taxon>
        <taxon>Bacillati</taxon>
        <taxon>Bacillota</taxon>
        <taxon>Clostridia</taxon>
        <taxon>Eubacteriales</taxon>
        <taxon>Clostridiaceae</taxon>
        <taxon>Clostridium</taxon>
    </lineage>
</organism>